<gene>
    <name evidence="1" type="ORF">IQ236_02355</name>
</gene>
<proteinExistence type="predicted"/>
<dbReference type="InterPro" id="IPR054637">
    <property type="entry name" value="Asr1405_Asl0597-like"/>
</dbReference>
<sequence>MNSSHLDERAICEVFGINWVDRWLVYKRLQELEIPCWCRINQPLQVQINTPKDTIQLLSVLRQFSQSHQNLVECLEHCWHCHSI</sequence>
<evidence type="ECO:0000313" key="1">
    <source>
        <dbReference type="EMBL" id="MBE9142064.1"/>
    </source>
</evidence>
<accession>A0ABR9U8Z0</accession>
<dbReference type="NCBIfam" id="NF045598">
    <property type="entry name" value="asr1405_asl0597"/>
    <property type="match status" value="1"/>
</dbReference>
<keyword evidence="2" id="KW-1185">Reference proteome</keyword>
<reference evidence="1 2" key="1">
    <citation type="submission" date="2020-10" db="EMBL/GenBank/DDBJ databases">
        <authorList>
            <person name="Castelo-Branco R."/>
            <person name="Eusebio N."/>
            <person name="Adriana R."/>
            <person name="Vieira A."/>
            <person name="Brugerolle De Fraissinette N."/>
            <person name="Rezende De Castro R."/>
            <person name="Schneider M.P."/>
            <person name="Vasconcelos V."/>
            <person name="Leao P.N."/>
        </authorList>
    </citation>
    <scope>NUCLEOTIDE SEQUENCE [LARGE SCALE GENOMIC DNA]</scope>
    <source>
        <strain evidence="1 2">LEGE 06226</strain>
    </source>
</reference>
<organism evidence="1 2">
    <name type="scientific">Planktothrix mougeotii LEGE 06226</name>
    <dbReference type="NCBI Taxonomy" id="1828728"/>
    <lineage>
        <taxon>Bacteria</taxon>
        <taxon>Bacillati</taxon>
        <taxon>Cyanobacteriota</taxon>
        <taxon>Cyanophyceae</taxon>
        <taxon>Oscillatoriophycideae</taxon>
        <taxon>Oscillatoriales</taxon>
        <taxon>Microcoleaceae</taxon>
        <taxon>Planktothrix</taxon>
    </lineage>
</organism>
<name>A0ABR9U8Z0_9CYAN</name>
<dbReference type="Proteomes" id="UP000640725">
    <property type="component" value="Unassembled WGS sequence"/>
</dbReference>
<evidence type="ECO:0000313" key="2">
    <source>
        <dbReference type="Proteomes" id="UP000640725"/>
    </source>
</evidence>
<dbReference type="RefSeq" id="WP_193867792.1">
    <property type="nucleotide sequence ID" value="NZ_JADEWU010000003.1"/>
</dbReference>
<dbReference type="EMBL" id="JADEWU010000003">
    <property type="protein sequence ID" value="MBE9142064.1"/>
    <property type="molecule type" value="Genomic_DNA"/>
</dbReference>
<protein>
    <submittedName>
        <fullName evidence="1">Uncharacterized protein</fullName>
    </submittedName>
</protein>
<comment type="caution">
    <text evidence="1">The sequence shown here is derived from an EMBL/GenBank/DDBJ whole genome shotgun (WGS) entry which is preliminary data.</text>
</comment>